<dbReference type="InterPro" id="IPR000214">
    <property type="entry name" value="Znf_DNA_glyclase/AP_lyase"/>
</dbReference>
<dbReference type="GO" id="GO:0003684">
    <property type="term" value="F:damaged DNA binding"/>
    <property type="evidence" value="ECO:0007669"/>
    <property type="project" value="InterPro"/>
</dbReference>
<evidence type="ECO:0000256" key="2">
    <source>
        <dbReference type="ARBA" id="ARBA00012720"/>
    </source>
</evidence>
<evidence type="ECO:0000313" key="17">
    <source>
        <dbReference type="Proteomes" id="UP000479756"/>
    </source>
</evidence>
<evidence type="ECO:0000256" key="12">
    <source>
        <dbReference type="ARBA" id="ARBA00023295"/>
    </source>
</evidence>
<evidence type="ECO:0000259" key="15">
    <source>
        <dbReference type="PROSITE" id="PS51068"/>
    </source>
</evidence>
<dbReference type="InterPro" id="IPR035937">
    <property type="entry name" value="FPG_N"/>
</dbReference>
<dbReference type="InterPro" id="IPR012319">
    <property type="entry name" value="FPG_cat"/>
</dbReference>
<evidence type="ECO:0000256" key="5">
    <source>
        <dbReference type="ARBA" id="ARBA00022771"/>
    </source>
</evidence>
<dbReference type="GO" id="GO:0008270">
    <property type="term" value="F:zinc ion binding"/>
    <property type="evidence" value="ECO:0007669"/>
    <property type="project" value="UniProtKB-KW"/>
</dbReference>
<dbReference type="PANTHER" id="PTHR42697">
    <property type="entry name" value="ENDONUCLEASE 8"/>
    <property type="match status" value="1"/>
</dbReference>
<name>A0A7C9TSL8_9MICO</name>
<dbReference type="Gene3D" id="3.20.190.10">
    <property type="entry name" value="MutM-like, N-terminal"/>
    <property type="match status" value="1"/>
</dbReference>
<keyword evidence="11" id="KW-0511">Multifunctional enzyme</keyword>
<dbReference type="InterPro" id="IPR044090">
    <property type="entry name" value="Nei2_N"/>
</dbReference>
<keyword evidence="10" id="KW-0456">Lyase</keyword>
<evidence type="ECO:0000256" key="9">
    <source>
        <dbReference type="ARBA" id="ARBA00023204"/>
    </source>
</evidence>
<dbReference type="InterPro" id="IPR010979">
    <property type="entry name" value="Ribosomal_uS13-like_H2TH"/>
</dbReference>
<dbReference type="SMART" id="SM00898">
    <property type="entry name" value="Fapy_DNA_glyco"/>
    <property type="match status" value="1"/>
</dbReference>
<dbReference type="PANTHER" id="PTHR42697:SF1">
    <property type="entry name" value="ENDONUCLEASE 8"/>
    <property type="match status" value="1"/>
</dbReference>
<keyword evidence="8" id="KW-0238">DNA-binding</keyword>
<evidence type="ECO:0000256" key="4">
    <source>
        <dbReference type="ARBA" id="ARBA00022763"/>
    </source>
</evidence>
<comment type="similarity">
    <text evidence="1">Belongs to the FPG family.</text>
</comment>
<dbReference type="RefSeq" id="WP_163474148.1">
    <property type="nucleotide sequence ID" value="NZ_JAAGWZ010000004.1"/>
</dbReference>
<keyword evidence="9" id="KW-0234">DNA repair</keyword>
<feature type="domain" description="FPG-type" evidence="14">
    <location>
        <begin position="220"/>
        <end position="259"/>
    </location>
</feature>
<feature type="domain" description="Formamidopyrimidine-DNA glycosylase catalytic" evidence="15">
    <location>
        <begin position="2"/>
        <end position="101"/>
    </location>
</feature>
<evidence type="ECO:0000256" key="10">
    <source>
        <dbReference type="ARBA" id="ARBA00023239"/>
    </source>
</evidence>
<evidence type="ECO:0000256" key="6">
    <source>
        <dbReference type="ARBA" id="ARBA00022801"/>
    </source>
</evidence>
<keyword evidence="12" id="KW-0326">Glycosidase</keyword>
<dbReference type="AlphaFoldDB" id="A0A7C9TSL8"/>
<evidence type="ECO:0000256" key="7">
    <source>
        <dbReference type="ARBA" id="ARBA00022833"/>
    </source>
</evidence>
<evidence type="ECO:0000256" key="13">
    <source>
        <dbReference type="PROSITE-ProRule" id="PRU00391"/>
    </source>
</evidence>
<dbReference type="GO" id="GO:0140078">
    <property type="term" value="F:class I DNA-(apurinic or apyrimidinic site) endonuclease activity"/>
    <property type="evidence" value="ECO:0007669"/>
    <property type="project" value="UniProtKB-EC"/>
</dbReference>
<dbReference type="InterPro" id="IPR015886">
    <property type="entry name" value="H2TH_FPG"/>
</dbReference>
<dbReference type="Pfam" id="PF01149">
    <property type="entry name" value="Fapy_DNA_glyco"/>
    <property type="match status" value="1"/>
</dbReference>
<protein>
    <recommendedName>
        <fullName evidence="2">DNA-(apurinic or apyrimidinic site) lyase</fullName>
        <ecNumber evidence="2">4.2.99.18</ecNumber>
    </recommendedName>
</protein>
<reference evidence="16 17" key="1">
    <citation type="journal article" date="2014" name="Int. J. Syst. Evol. Microbiol.">
        <title>Description of Galbitalea soli gen. nov., sp. nov., and Frondihabitans sucicola sp. nov.</title>
        <authorList>
            <person name="Kim S.J."/>
            <person name="Lim J.M."/>
            <person name="Ahn J.H."/>
            <person name="Weon H.Y."/>
            <person name="Hamada M."/>
            <person name="Suzuki K."/>
            <person name="Ahn T.Y."/>
            <person name="Kwon S.W."/>
        </authorList>
    </citation>
    <scope>NUCLEOTIDE SEQUENCE [LARGE SCALE GENOMIC DNA]</scope>
    <source>
        <strain evidence="16 17">NBRC 108727</strain>
    </source>
</reference>
<dbReference type="Proteomes" id="UP000479756">
    <property type="component" value="Unassembled WGS sequence"/>
</dbReference>
<dbReference type="SUPFAM" id="SSF57716">
    <property type="entry name" value="Glucocorticoid receptor-like (DNA-binding domain)"/>
    <property type="match status" value="1"/>
</dbReference>
<dbReference type="SUPFAM" id="SSF81624">
    <property type="entry name" value="N-terminal domain of MutM-like DNA repair proteins"/>
    <property type="match status" value="1"/>
</dbReference>
<dbReference type="PROSITE" id="PS51068">
    <property type="entry name" value="FPG_CAT"/>
    <property type="match status" value="1"/>
</dbReference>
<dbReference type="Gene3D" id="1.10.8.50">
    <property type="match status" value="1"/>
</dbReference>
<proteinExistence type="inferred from homology"/>
<dbReference type="Pfam" id="PF06831">
    <property type="entry name" value="H2TH"/>
    <property type="match status" value="1"/>
</dbReference>
<keyword evidence="3" id="KW-0479">Metal-binding</keyword>
<evidence type="ECO:0000256" key="8">
    <source>
        <dbReference type="ARBA" id="ARBA00023125"/>
    </source>
</evidence>
<accession>A0A7C9TSL8</accession>
<evidence type="ECO:0000313" key="16">
    <source>
        <dbReference type="EMBL" id="NEM92080.1"/>
    </source>
</evidence>
<comment type="caution">
    <text evidence="16">The sequence shown here is derived from an EMBL/GenBank/DDBJ whole genome shotgun (WGS) entry which is preliminary data.</text>
</comment>
<dbReference type="SUPFAM" id="SSF46946">
    <property type="entry name" value="S13-like H2TH domain"/>
    <property type="match status" value="1"/>
</dbReference>
<evidence type="ECO:0000256" key="11">
    <source>
        <dbReference type="ARBA" id="ARBA00023268"/>
    </source>
</evidence>
<dbReference type="EMBL" id="JAAGWZ010000004">
    <property type="protein sequence ID" value="NEM92080.1"/>
    <property type="molecule type" value="Genomic_DNA"/>
</dbReference>
<evidence type="ECO:0000259" key="14">
    <source>
        <dbReference type="PROSITE" id="PS51066"/>
    </source>
</evidence>
<keyword evidence="4" id="KW-0227">DNA damage</keyword>
<dbReference type="GO" id="GO:0000703">
    <property type="term" value="F:oxidized pyrimidine nucleobase lesion DNA N-glycosylase activity"/>
    <property type="evidence" value="ECO:0007669"/>
    <property type="project" value="TreeGrafter"/>
</dbReference>
<dbReference type="PROSITE" id="PS51066">
    <property type="entry name" value="ZF_FPG_2"/>
    <property type="match status" value="1"/>
</dbReference>
<dbReference type="CDD" id="cd08971">
    <property type="entry name" value="AcNei2_N"/>
    <property type="match status" value="1"/>
</dbReference>
<gene>
    <name evidence="16" type="ORF">G3T37_12020</name>
</gene>
<organism evidence="16 17">
    <name type="scientific">Galbitalea soli</name>
    <dbReference type="NCBI Taxonomy" id="1268042"/>
    <lineage>
        <taxon>Bacteria</taxon>
        <taxon>Bacillati</taxon>
        <taxon>Actinomycetota</taxon>
        <taxon>Actinomycetes</taxon>
        <taxon>Micrococcales</taxon>
        <taxon>Microbacteriaceae</taxon>
        <taxon>Galbitalea</taxon>
    </lineage>
</organism>
<dbReference type="GO" id="GO:0006284">
    <property type="term" value="P:base-excision repair"/>
    <property type="evidence" value="ECO:0007669"/>
    <property type="project" value="InterPro"/>
</dbReference>
<keyword evidence="17" id="KW-1185">Reference proteome</keyword>
<evidence type="ECO:0000256" key="1">
    <source>
        <dbReference type="ARBA" id="ARBA00009409"/>
    </source>
</evidence>
<dbReference type="EC" id="4.2.99.18" evidence="2"/>
<keyword evidence="6" id="KW-0378">Hydrolase</keyword>
<evidence type="ECO:0000256" key="3">
    <source>
        <dbReference type="ARBA" id="ARBA00022723"/>
    </source>
</evidence>
<dbReference type="SMART" id="SM01232">
    <property type="entry name" value="H2TH"/>
    <property type="match status" value="1"/>
</dbReference>
<keyword evidence="5 13" id="KW-0863">Zinc-finger</keyword>
<sequence>MPEGDTVYRSARALNEALAGHVLEVCDLRVPAFATVDLSGQTVDEVVSVGKHILHRIGGMTIHSHLKMEGSWHLYLPGSPWRRPAWQARAVLATSERVTVGFSLGVLEVVPREREDEVIGHLGPDILSPAWDPAEALRRLTADPARPIGLALLDQRVIAGLGNVYRNELCFLRGVLPTRPVGEVADPAGMIELAHRLVLANRDRTERTTTGDLRRGRQSYVQRREGKPCLRCGTPITLGALGDSELTERQVYYCPVCQR</sequence>
<keyword evidence="7" id="KW-0862">Zinc</keyword>